<dbReference type="OrthoDB" id="6402824at2"/>
<organism evidence="1 2">
    <name type="scientific">Vibrio albus</name>
    <dbReference type="NCBI Taxonomy" id="2200953"/>
    <lineage>
        <taxon>Bacteria</taxon>
        <taxon>Pseudomonadati</taxon>
        <taxon>Pseudomonadota</taxon>
        <taxon>Gammaproteobacteria</taxon>
        <taxon>Vibrionales</taxon>
        <taxon>Vibrionaceae</taxon>
        <taxon>Vibrio</taxon>
    </lineage>
</organism>
<accession>A0A2U3BAT2</accession>
<comment type="caution">
    <text evidence="1">The sequence shown here is derived from an EMBL/GenBank/DDBJ whole genome shotgun (WGS) entry which is preliminary data.</text>
</comment>
<dbReference type="Proteomes" id="UP000245362">
    <property type="component" value="Unassembled WGS sequence"/>
</dbReference>
<evidence type="ECO:0000313" key="1">
    <source>
        <dbReference type="EMBL" id="PWI33909.1"/>
    </source>
</evidence>
<dbReference type="Pfam" id="PF07445">
    <property type="entry name" value="PriC"/>
    <property type="match status" value="1"/>
</dbReference>
<dbReference type="InterPro" id="IPR010890">
    <property type="entry name" value="PriC"/>
</dbReference>
<name>A0A2U3BAT2_9VIBR</name>
<dbReference type="InterPro" id="IPR038338">
    <property type="entry name" value="PriC_sf"/>
</dbReference>
<sequence length="183" mass="21689">MTPSFTQLEDKLEQLSLQAAQTDRQRGEHYQPLFDERLFHCLSRLLTPCVEEAKNTYKTIVRENESGLLTAQRAEYLTEQLLAQISAIQREISTQSIRKTEIKHSSHYRKPINLLYQDLAQHQEWESRLMDMVREKERTLASAPHFQQQEAQKALIVTEQRLERCRAAKLKLEKQITFRERHQ</sequence>
<dbReference type="RefSeq" id="WP_109319161.1">
    <property type="nucleotide sequence ID" value="NZ_QFWT01000003.1"/>
</dbReference>
<evidence type="ECO:0000313" key="2">
    <source>
        <dbReference type="Proteomes" id="UP000245362"/>
    </source>
</evidence>
<reference evidence="1 2" key="1">
    <citation type="submission" date="2018-05" db="EMBL/GenBank/DDBJ databases">
        <title>Vibrio limimaris sp. nov., isolated from marine sediment.</title>
        <authorList>
            <person name="Li C.-M."/>
        </authorList>
    </citation>
    <scope>NUCLEOTIDE SEQUENCE [LARGE SCALE GENOMIC DNA]</scope>
    <source>
        <strain evidence="1 2">E4404</strain>
    </source>
</reference>
<proteinExistence type="predicted"/>
<dbReference type="EMBL" id="QFWT01000003">
    <property type="protein sequence ID" value="PWI33909.1"/>
    <property type="molecule type" value="Genomic_DNA"/>
</dbReference>
<keyword evidence="2" id="KW-1185">Reference proteome</keyword>
<dbReference type="AlphaFoldDB" id="A0A2U3BAT2"/>
<dbReference type="Gene3D" id="1.20.1270.340">
    <property type="match status" value="1"/>
</dbReference>
<gene>
    <name evidence="1" type="ORF">DI392_06840</name>
</gene>
<protein>
    <submittedName>
        <fullName evidence="1">Prepilin peptidase</fullName>
    </submittedName>
</protein>